<gene>
    <name evidence="2" type="ORF">V6N11_017323</name>
</gene>
<name>A0ABR2TY65_9ROSI</name>
<feature type="compositionally biased region" description="Polar residues" evidence="1">
    <location>
        <begin position="33"/>
        <end position="45"/>
    </location>
</feature>
<comment type="caution">
    <text evidence="2">The sequence shown here is derived from an EMBL/GenBank/DDBJ whole genome shotgun (WGS) entry which is preliminary data.</text>
</comment>
<dbReference type="EMBL" id="JBBPBN010000004">
    <property type="protein sequence ID" value="KAK9042246.1"/>
    <property type="molecule type" value="Genomic_DNA"/>
</dbReference>
<evidence type="ECO:0000256" key="1">
    <source>
        <dbReference type="SAM" id="MobiDB-lite"/>
    </source>
</evidence>
<proteinExistence type="predicted"/>
<evidence type="ECO:0000313" key="3">
    <source>
        <dbReference type="Proteomes" id="UP001396334"/>
    </source>
</evidence>
<evidence type="ECO:0000313" key="2">
    <source>
        <dbReference type="EMBL" id="KAK9042246.1"/>
    </source>
</evidence>
<dbReference type="Proteomes" id="UP001396334">
    <property type="component" value="Unassembled WGS sequence"/>
</dbReference>
<feature type="compositionally biased region" description="Basic residues" evidence="1">
    <location>
        <begin position="10"/>
        <end position="21"/>
    </location>
</feature>
<organism evidence="2 3">
    <name type="scientific">Hibiscus sabdariffa</name>
    <name type="common">roselle</name>
    <dbReference type="NCBI Taxonomy" id="183260"/>
    <lineage>
        <taxon>Eukaryota</taxon>
        <taxon>Viridiplantae</taxon>
        <taxon>Streptophyta</taxon>
        <taxon>Embryophyta</taxon>
        <taxon>Tracheophyta</taxon>
        <taxon>Spermatophyta</taxon>
        <taxon>Magnoliopsida</taxon>
        <taxon>eudicotyledons</taxon>
        <taxon>Gunneridae</taxon>
        <taxon>Pentapetalae</taxon>
        <taxon>rosids</taxon>
        <taxon>malvids</taxon>
        <taxon>Malvales</taxon>
        <taxon>Malvaceae</taxon>
        <taxon>Malvoideae</taxon>
        <taxon>Hibiscus</taxon>
    </lineage>
</organism>
<accession>A0ABR2TY65</accession>
<protein>
    <submittedName>
        <fullName evidence="2">Uncharacterized protein</fullName>
    </submittedName>
</protein>
<keyword evidence="3" id="KW-1185">Reference proteome</keyword>
<sequence>MRIEMILHEKRSRKQAGKKTPKAPSANPKMMQGSGTILPSPTTSSTAGFTTKLSSLQLLKSIFPNQAVSHGIWDSATYPPNSNLSSEFSKRMQLALRITGAQTQIEMSKLNECFVL</sequence>
<reference evidence="2 3" key="1">
    <citation type="journal article" date="2024" name="G3 (Bethesda)">
        <title>Genome assembly of Hibiscus sabdariffa L. provides insights into metabolisms of medicinal natural products.</title>
        <authorList>
            <person name="Kim T."/>
        </authorList>
    </citation>
    <scope>NUCLEOTIDE SEQUENCE [LARGE SCALE GENOMIC DNA]</scope>
    <source>
        <strain evidence="2">TK-2024</strain>
        <tissue evidence="2">Old leaves</tissue>
    </source>
</reference>
<feature type="region of interest" description="Disordered" evidence="1">
    <location>
        <begin position="1"/>
        <end position="45"/>
    </location>
</feature>